<comment type="caution">
    <text evidence="1">The sequence shown here is derived from an EMBL/GenBank/DDBJ whole genome shotgun (WGS) entry which is preliminary data.</text>
</comment>
<accession>A0A364P246</accession>
<name>A0A364P246_9PROT</name>
<proteinExistence type="predicted"/>
<dbReference type="Proteomes" id="UP000251075">
    <property type="component" value="Unassembled WGS sequence"/>
</dbReference>
<organism evidence="1 2">
    <name type="scientific">Paramagnetospirillum kuznetsovii</name>
    <dbReference type="NCBI Taxonomy" id="2053833"/>
    <lineage>
        <taxon>Bacteria</taxon>
        <taxon>Pseudomonadati</taxon>
        <taxon>Pseudomonadota</taxon>
        <taxon>Alphaproteobacteria</taxon>
        <taxon>Rhodospirillales</taxon>
        <taxon>Magnetospirillaceae</taxon>
        <taxon>Paramagnetospirillum</taxon>
    </lineage>
</organism>
<keyword evidence="2" id="KW-1185">Reference proteome</keyword>
<sequence length="122" mass="13198">MLDLNEICGEQFVLMVAAAGELPAIMKKEEFLGILMAAWAIIDSNDNDNASMIANGYEAIRLVGRLDSQEFSELKMLLQGAVLGQKIQPMKAVGVWDEFLVSANSDIPKSAFTASIESFAVA</sequence>
<dbReference type="AlphaFoldDB" id="A0A364P246"/>
<dbReference type="RefSeq" id="WP_112142436.1">
    <property type="nucleotide sequence ID" value="NZ_PGTO01000002.1"/>
</dbReference>
<protein>
    <submittedName>
        <fullName evidence="1">Uncharacterized protein</fullName>
    </submittedName>
</protein>
<gene>
    <name evidence="1" type="ORF">CU669_03525</name>
</gene>
<dbReference type="OrthoDB" id="9895782at2"/>
<dbReference type="EMBL" id="PGTO01000002">
    <property type="protein sequence ID" value="RAU23237.1"/>
    <property type="molecule type" value="Genomic_DNA"/>
</dbReference>
<reference evidence="1 2" key="1">
    <citation type="submission" date="2017-11" db="EMBL/GenBank/DDBJ databases">
        <title>Draft genome sequence of magnetotactic bacterium Magnetospirillum kuznetsovii LBB-42.</title>
        <authorList>
            <person name="Grouzdev D.S."/>
            <person name="Rysina M.S."/>
            <person name="Baslerov R.V."/>
            <person name="Koziaeva V."/>
        </authorList>
    </citation>
    <scope>NUCLEOTIDE SEQUENCE [LARGE SCALE GENOMIC DNA]</scope>
    <source>
        <strain evidence="1 2">LBB-42</strain>
    </source>
</reference>
<evidence type="ECO:0000313" key="1">
    <source>
        <dbReference type="EMBL" id="RAU23237.1"/>
    </source>
</evidence>
<evidence type="ECO:0000313" key="2">
    <source>
        <dbReference type="Proteomes" id="UP000251075"/>
    </source>
</evidence>